<dbReference type="InterPro" id="IPR036282">
    <property type="entry name" value="Glutathione-S-Trfase_C_sf"/>
</dbReference>
<reference evidence="2 3" key="1">
    <citation type="submission" date="2024-10" db="EMBL/GenBank/DDBJ databases">
        <title>The Natural Products Discovery Center: Release of the First 8490 Sequenced Strains for Exploring Actinobacteria Biosynthetic Diversity.</title>
        <authorList>
            <person name="Kalkreuter E."/>
            <person name="Kautsar S.A."/>
            <person name="Yang D."/>
            <person name="Bader C.D."/>
            <person name="Teijaro C.N."/>
            <person name="Fluegel L."/>
            <person name="Davis C.M."/>
            <person name="Simpson J.R."/>
            <person name="Lauterbach L."/>
            <person name="Steele A.D."/>
            <person name="Gui C."/>
            <person name="Meng S."/>
            <person name="Li G."/>
            <person name="Viehrig K."/>
            <person name="Ye F."/>
            <person name="Su P."/>
            <person name="Kiefer A.F."/>
            <person name="Nichols A."/>
            <person name="Cepeda A.J."/>
            <person name="Yan W."/>
            <person name="Fan B."/>
            <person name="Jiang Y."/>
            <person name="Adhikari A."/>
            <person name="Zheng C.-J."/>
            <person name="Schuster L."/>
            <person name="Cowan T.M."/>
            <person name="Smanski M.J."/>
            <person name="Chevrette M.G."/>
            <person name="De Carvalho L.P.S."/>
            <person name="Shen B."/>
        </authorList>
    </citation>
    <scope>NUCLEOTIDE SEQUENCE [LARGE SCALE GENOMIC DNA]</scope>
    <source>
        <strain evidence="2 3">NPDC004550</strain>
    </source>
</reference>
<name>A0ABW6NER0_9NOCA</name>
<evidence type="ECO:0000313" key="2">
    <source>
        <dbReference type="EMBL" id="MFF0452946.1"/>
    </source>
</evidence>
<evidence type="ECO:0000259" key="1">
    <source>
        <dbReference type="PROSITE" id="PS50404"/>
    </source>
</evidence>
<dbReference type="EMBL" id="JBIALX010000002">
    <property type="protein sequence ID" value="MFF0452946.1"/>
    <property type="molecule type" value="Genomic_DNA"/>
</dbReference>
<keyword evidence="3" id="KW-1185">Reference proteome</keyword>
<sequence>MRARVAVAEKGLAVTERIIELDWPIQERSDGVLVADDGTDEREAGIGCACDADDLAGADIEGILDDSAMSLLPRVPILTDTETKAVAADVVSIAEYLDEIAPQSGVRLMGATRRHRALVRSICAWASHDLPYLREGASYARSLRVTPGTPAPGAVEQARWLCDVVSGLLRRSSGPFLVGDFGLADVMVSTYFQQLRGWHIGIDDPAVRDYARRLLERPSVADHIDQARAIYRAIDEAPTGSPQWILRHYRYHPGKQLLHDWQRDHCQKLVNATAVQAVRLAYQGLDLDQITQSLAHTYKVSPERVADDVATLFARLSPV</sequence>
<protein>
    <submittedName>
        <fullName evidence="2">Glutathione S-transferase family protein</fullName>
    </submittedName>
</protein>
<proteinExistence type="predicted"/>
<evidence type="ECO:0000313" key="3">
    <source>
        <dbReference type="Proteomes" id="UP001601521"/>
    </source>
</evidence>
<comment type="caution">
    <text evidence="2">The sequence shown here is derived from an EMBL/GenBank/DDBJ whole genome shotgun (WGS) entry which is preliminary data.</text>
</comment>
<feature type="domain" description="GST N-terminal" evidence="1">
    <location>
        <begin position="1"/>
        <end position="105"/>
    </location>
</feature>
<dbReference type="SUPFAM" id="SSF47616">
    <property type="entry name" value="GST C-terminal domain-like"/>
    <property type="match status" value="1"/>
</dbReference>
<gene>
    <name evidence="2" type="ORF">ACFYTH_06205</name>
</gene>
<dbReference type="InterPro" id="IPR004045">
    <property type="entry name" value="Glutathione_S-Trfase_N"/>
</dbReference>
<dbReference type="PROSITE" id="PS50404">
    <property type="entry name" value="GST_NTER"/>
    <property type="match status" value="1"/>
</dbReference>
<dbReference type="RefSeq" id="WP_387249700.1">
    <property type="nucleotide sequence ID" value="NZ_JBIALX010000002.1"/>
</dbReference>
<dbReference type="Proteomes" id="UP001601521">
    <property type="component" value="Unassembled WGS sequence"/>
</dbReference>
<accession>A0ABW6NER0</accession>
<organism evidence="2 3">
    <name type="scientific">Nocardia africana</name>
    <dbReference type="NCBI Taxonomy" id="134964"/>
    <lineage>
        <taxon>Bacteria</taxon>
        <taxon>Bacillati</taxon>
        <taxon>Actinomycetota</taxon>
        <taxon>Actinomycetes</taxon>
        <taxon>Mycobacteriales</taxon>
        <taxon>Nocardiaceae</taxon>
        <taxon>Nocardia</taxon>
    </lineage>
</organism>
<dbReference type="Gene3D" id="1.20.1050.10">
    <property type="match status" value="1"/>
</dbReference>